<dbReference type="OrthoDB" id="215335at2"/>
<dbReference type="SUPFAM" id="SSF160631">
    <property type="entry name" value="SMI1/KNR4-like"/>
    <property type="match status" value="1"/>
</dbReference>
<feature type="domain" description="Knr4/Smi1-like" evidence="1">
    <location>
        <begin position="24"/>
        <end position="133"/>
    </location>
</feature>
<dbReference type="SMART" id="SM00860">
    <property type="entry name" value="SMI1_KNR4"/>
    <property type="match status" value="1"/>
</dbReference>
<protein>
    <recommendedName>
        <fullName evidence="1">Knr4/Smi1-like domain-containing protein</fullName>
    </recommendedName>
</protein>
<reference evidence="2 3" key="1">
    <citation type="journal article" date="2018" name="Syst. Appl. Microbiol.">
        <title>Ereboglobus luteus gen. nov. sp. nov. from cockroach guts, and new insights into the oxygen relationship of the genera Opitutus and Didymococcus (Verrucomicrobia: Opitutaceae).</title>
        <authorList>
            <person name="Tegtmeier D."/>
            <person name="Belitz A."/>
            <person name="Radek R."/>
            <person name="Heimerl T."/>
            <person name="Brune A."/>
        </authorList>
    </citation>
    <scope>NUCLEOTIDE SEQUENCE [LARGE SCALE GENOMIC DNA]</scope>
    <source>
        <strain evidence="2 3">Ho45</strain>
    </source>
</reference>
<evidence type="ECO:0000313" key="2">
    <source>
        <dbReference type="EMBL" id="AWI10377.1"/>
    </source>
</evidence>
<sequence>MTPDQKHCIKEAHLALPEGFGAKPASESALCAFEKKFGPIPADYRWYLAECGGGVVRSETLDDIKELTKSHRKFEREAAMDGGWKKRDGFLIGWDGSGNPISMDTATGQIMVEDHDFGGVHVLAASFADFCLGTK</sequence>
<dbReference type="InterPro" id="IPR018958">
    <property type="entry name" value="Knr4/Smi1-like_dom"/>
</dbReference>
<name>A0A2U8E695_9BACT</name>
<dbReference type="Proteomes" id="UP000244896">
    <property type="component" value="Chromosome"/>
</dbReference>
<keyword evidence="3" id="KW-1185">Reference proteome</keyword>
<proteinExistence type="predicted"/>
<dbReference type="InterPro" id="IPR037883">
    <property type="entry name" value="Knr4/Smi1-like_sf"/>
</dbReference>
<dbReference type="EMBL" id="CP023004">
    <property type="protein sequence ID" value="AWI10377.1"/>
    <property type="molecule type" value="Genomic_DNA"/>
</dbReference>
<dbReference type="RefSeq" id="WP_108826280.1">
    <property type="nucleotide sequence ID" value="NZ_CP023004.1"/>
</dbReference>
<organism evidence="2 3">
    <name type="scientific">Ereboglobus luteus</name>
    <dbReference type="NCBI Taxonomy" id="1796921"/>
    <lineage>
        <taxon>Bacteria</taxon>
        <taxon>Pseudomonadati</taxon>
        <taxon>Verrucomicrobiota</taxon>
        <taxon>Opitutia</taxon>
        <taxon>Opitutales</taxon>
        <taxon>Opitutaceae</taxon>
        <taxon>Ereboglobus</taxon>
    </lineage>
</organism>
<dbReference type="KEGG" id="elut:CKA38_14930"/>
<dbReference type="AlphaFoldDB" id="A0A2U8E695"/>
<gene>
    <name evidence="2" type="ORF">CKA38_14930</name>
</gene>
<dbReference type="Gene3D" id="3.40.1580.10">
    <property type="entry name" value="SMI1/KNR4-like"/>
    <property type="match status" value="1"/>
</dbReference>
<accession>A0A2U8E695</accession>
<evidence type="ECO:0000313" key="3">
    <source>
        <dbReference type="Proteomes" id="UP000244896"/>
    </source>
</evidence>
<evidence type="ECO:0000259" key="1">
    <source>
        <dbReference type="SMART" id="SM00860"/>
    </source>
</evidence>
<dbReference type="Pfam" id="PF09346">
    <property type="entry name" value="SMI1_KNR4"/>
    <property type="match status" value="1"/>
</dbReference>